<evidence type="ECO:0000259" key="10">
    <source>
        <dbReference type="PROSITE" id="PS50897"/>
    </source>
</evidence>
<evidence type="ECO:0000256" key="2">
    <source>
        <dbReference type="ARBA" id="ARBA00022574"/>
    </source>
</evidence>
<dbReference type="GO" id="GO:0000398">
    <property type="term" value="P:mRNA splicing, via spliceosome"/>
    <property type="evidence" value="ECO:0007669"/>
    <property type="project" value="InterPro"/>
</dbReference>
<reference evidence="11 12" key="1">
    <citation type="journal article" date="2018" name="New Phytol.">
        <title>Phylogenomics of Endogonaceae and evolution of mycorrhizas within Mucoromycota.</title>
        <authorList>
            <person name="Chang Y."/>
            <person name="Desiro A."/>
            <person name="Na H."/>
            <person name="Sandor L."/>
            <person name="Lipzen A."/>
            <person name="Clum A."/>
            <person name="Barry K."/>
            <person name="Grigoriev I.V."/>
            <person name="Martin F.M."/>
            <person name="Stajich J.E."/>
            <person name="Smith M.E."/>
            <person name="Bonito G."/>
            <person name="Spatafora J.W."/>
        </authorList>
    </citation>
    <scope>NUCLEOTIDE SEQUENCE [LARGE SCALE GENOMIC DNA]</scope>
    <source>
        <strain evidence="11 12">GMNB39</strain>
    </source>
</reference>
<dbReference type="InterPro" id="IPR045184">
    <property type="entry name" value="SMU1"/>
</dbReference>
<dbReference type="InterPro" id="IPR006594">
    <property type="entry name" value="LisH"/>
</dbReference>
<dbReference type="Gene3D" id="2.130.10.10">
    <property type="entry name" value="YVTN repeat-like/Quinoprotein amine dehydrogenase"/>
    <property type="match status" value="1"/>
</dbReference>
<dbReference type="InterPro" id="IPR036322">
    <property type="entry name" value="WD40_repeat_dom_sf"/>
</dbReference>
<dbReference type="InterPro" id="IPR001680">
    <property type="entry name" value="WD40_rpt"/>
</dbReference>
<dbReference type="InterPro" id="IPR020472">
    <property type="entry name" value="WD40_PAC1"/>
</dbReference>
<evidence type="ECO:0000256" key="8">
    <source>
        <dbReference type="ARBA" id="ARBA00026184"/>
    </source>
</evidence>
<evidence type="ECO:0000256" key="1">
    <source>
        <dbReference type="ARBA" id="ARBA00004324"/>
    </source>
</evidence>
<keyword evidence="12" id="KW-1185">Reference proteome</keyword>
<keyword evidence="6" id="KW-0539">Nucleus</keyword>
<dbReference type="PROSITE" id="PS50082">
    <property type="entry name" value="WD_REPEATS_2"/>
    <property type="match status" value="4"/>
</dbReference>
<dbReference type="AlphaFoldDB" id="A0A433DFX3"/>
<gene>
    <name evidence="11" type="ORF">BC936DRAFT_141729</name>
</gene>
<dbReference type="InterPro" id="IPR054532">
    <property type="entry name" value="TPL_SMU1_LisH-like"/>
</dbReference>
<dbReference type="OrthoDB" id="538223at2759"/>
<keyword evidence="2 9" id="KW-0853">WD repeat</keyword>
<evidence type="ECO:0000256" key="4">
    <source>
        <dbReference type="ARBA" id="ARBA00022737"/>
    </source>
</evidence>
<dbReference type="PRINTS" id="PR00320">
    <property type="entry name" value="GPROTEINBRPT"/>
</dbReference>
<dbReference type="InterPro" id="IPR015943">
    <property type="entry name" value="WD40/YVTN_repeat-like_dom_sf"/>
</dbReference>
<dbReference type="PROSITE" id="PS50897">
    <property type="entry name" value="CTLH"/>
    <property type="match status" value="1"/>
</dbReference>
<feature type="domain" description="CTLH" evidence="10">
    <location>
        <begin position="40"/>
        <end position="92"/>
    </location>
</feature>
<dbReference type="PROSITE" id="PS00678">
    <property type="entry name" value="WD_REPEATS_1"/>
    <property type="match status" value="1"/>
</dbReference>
<name>A0A433DFX3_9FUNG</name>
<sequence>MSIEIESADVIRLVQQFLKENNLPKTLAALQEESTIALNTVDSVESFSQEIISGHWDTVLRTVSNLKVPQKKLVDLYEQIVIELIEMRELGAAPSEGAVPRAVLAPRAPAVAHLLRPQGGLPARNDEGEAAADHCARYTPSGFLWSTEDLARRFGGLIQRLTLVPALSSEVTVVAPSRLLTLLGQALKWQQHQGLLPPETAFDLFRGSAPVMKAEDDAIPTKCYNTIKFPGKKAHAECAAFSPDGQYLVTGSVDGFIEVWNYLTGKLRRDFKYQAEVRIRTMLSCYREIVLPNIEPWYMLTTQTMNCLPFQDNLIAMEETVLCLNFSRDSELLVSGSTDGKIAVWKIQTGQCQRRFSPAHSQGVTSVCFSKDGSQVLSASFDHTIKLHGLKSGKTLKEFRGHTSFVNNAVFSVDMTRVISASSDGTVKIWDAKSSSCLHTLTPQDGALLTSGVSGATVLSVIPMPKNMDQFVVCNKSSMVYIMTLRGQLVKVLSSEKKTGGDFIASTVSPQGDLIYCVGEDSNLYCFNVASGMLMDTIQVTTAEVIGITHHPFSNILAVITDSWEVLLWKV</sequence>
<comment type="subcellular location">
    <subcellularLocation>
        <location evidence="1">Nucleus speckle</location>
    </subcellularLocation>
</comment>
<evidence type="ECO:0000256" key="5">
    <source>
        <dbReference type="ARBA" id="ARBA00023187"/>
    </source>
</evidence>
<proteinExistence type="inferred from homology"/>
<dbReference type="SMART" id="SM00320">
    <property type="entry name" value="WD40"/>
    <property type="match status" value="6"/>
</dbReference>
<dbReference type="PROSITE" id="PS50294">
    <property type="entry name" value="WD_REPEATS_REGION"/>
    <property type="match status" value="3"/>
</dbReference>
<dbReference type="EMBL" id="RBNI01002039">
    <property type="protein sequence ID" value="RUP49709.1"/>
    <property type="molecule type" value="Genomic_DNA"/>
</dbReference>
<keyword evidence="4" id="KW-0677">Repeat</keyword>
<comment type="caution">
    <text evidence="11">The sequence shown here is derived from an EMBL/GenBank/DDBJ whole genome shotgun (WGS) entry which is preliminary data.</text>
</comment>
<dbReference type="PROSITE" id="PS50896">
    <property type="entry name" value="LISH"/>
    <property type="match status" value="1"/>
</dbReference>
<evidence type="ECO:0000256" key="3">
    <source>
        <dbReference type="ARBA" id="ARBA00022664"/>
    </source>
</evidence>
<evidence type="ECO:0000313" key="12">
    <source>
        <dbReference type="Proteomes" id="UP000268093"/>
    </source>
</evidence>
<evidence type="ECO:0000256" key="9">
    <source>
        <dbReference type="PROSITE-ProRule" id="PRU00221"/>
    </source>
</evidence>
<evidence type="ECO:0000256" key="7">
    <source>
        <dbReference type="ARBA" id="ARBA00025801"/>
    </source>
</evidence>
<feature type="repeat" description="WD" evidence="9">
    <location>
        <begin position="399"/>
        <end position="440"/>
    </location>
</feature>
<feature type="repeat" description="WD" evidence="9">
    <location>
        <begin position="357"/>
        <end position="398"/>
    </location>
</feature>
<dbReference type="PANTHER" id="PTHR22848">
    <property type="entry name" value="WD40 REPEAT PROTEIN"/>
    <property type="match status" value="1"/>
</dbReference>
<keyword evidence="3" id="KW-0507">mRNA processing</keyword>
<dbReference type="Pfam" id="PF17814">
    <property type="entry name" value="LisH_TPL"/>
    <property type="match status" value="1"/>
</dbReference>
<dbReference type="InterPro" id="IPR006595">
    <property type="entry name" value="CTLH_C"/>
</dbReference>
<dbReference type="CDD" id="cd00200">
    <property type="entry name" value="WD40"/>
    <property type="match status" value="1"/>
</dbReference>
<dbReference type="Proteomes" id="UP000268093">
    <property type="component" value="Unassembled WGS sequence"/>
</dbReference>
<dbReference type="InterPro" id="IPR019775">
    <property type="entry name" value="WD40_repeat_CS"/>
</dbReference>
<evidence type="ECO:0000313" key="11">
    <source>
        <dbReference type="EMBL" id="RUP49709.1"/>
    </source>
</evidence>
<accession>A0A433DFX3</accession>
<evidence type="ECO:0000256" key="6">
    <source>
        <dbReference type="ARBA" id="ARBA00023242"/>
    </source>
</evidence>
<protein>
    <recommendedName>
        <fullName evidence="8">WD40 repeat-containing protein SMU1</fullName>
    </recommendedName>
</protein>
<organism evidence="11 12">
    <name type="scientific">Jimgerdemannia flammicorona</name>
    <dbReference type="NCBI Taxonomy" id="994334"/>
    <lineage>
        <taxon>Eukaryota</taxon>
        <taxon>Fungi</taxon>
        <taxon>Fungi incertae sedis</taxon>
        <taxon>Mucoromycota</taxon>
        <taxon>Mucoromycotina</taxon>
        <taxon>Endogonomycetes</taxon>
        <taxon>Endogonales</taxon>
        <taxon>Endogonaceae</taxon>
        <taxon>Jimgerdemannia</taxon>
    </lineage>
</organism>
<dbReference type="SUPFAM" id="SSF50978">
    <property type="entry name" value="WD40 repeat-like"/>
    <property type="match status" value="1"/>
</dbReference>
<dbReference type="SMART" id="SM00667">
    <property type="entry name" value="LisH"/>
    <property type="match status" value="1"/>
</dbReference>
<feature type="repeat" description="WD" evidence="9">
    <location>
        <begin position="314"/>
        <end position="355"/>
    </location>
</feature>
<comment type="similarity">
    <text evidence="7">Belongs to the WD repeat SMU1 family.</text>
</comment>
<dbReference type="Pfam" id="PF00400">
    <property type="entry name" value="WD40"/>
    <property type="match status" value="4"/>
</dbReference>
<dbReference type="GO" id="GO:0016607">
    <property type="term" value="C:nuclear speck"/>
    <property type="evidence" value="ECO:0007669"/>
    <property type="project" value="UniProtKB-SubCell"/>
</dbReference>
<feature type="repeat" description="WD" evidence="9">
    <location>
        <begin position="229"/>
        <end position="270"/>
    </location>
</feature>
<keyword evidence="5" id="KW-0508">mRNA splicing</keyword>